<feature type="transmembrane region" description="Helical" evidence="1">
    <location>
        <begin position="32"/>
        <end position="51"/>
    </location>
</feature>
<evidence type="ECO:0000256" key="1">
    <source>
        <dbReference type="SAM" id="Phobius"/>
    </source>
</evidence>
<proteinExistence type="predicted"/>
<dbReference type="RefSeq" id="WP_269926821.1">
    <property type="nucleotide sequence ID" value="NZ_JAMKBJ010000009.1"/>
</dbReference>
<dbReference type="Proteomes" id="UP001152173">
    <property type="component" value="Unassembled WGS sequence"/>
</dbReference>
<comment type="caution">
    <text evidence="2">The sequence shown here is derived from an EMBL/GenBank/DDBJ whole genome shotgun (WGS) entry which is preliminary data.</text>
</comment>
<keyword evidence="1" id="KW-0472">Membrane</keyword>
<evidence type="ECO:0000313" key="2">
    <source>
        <dbReference type="EMBL" id="MCZ8537752.1"/>
    </source>
</evidence>
<keyword evidence="3" id="KW-1185">Reference proteome</keyword>
<dbReference type="EMBL" id="JAMKBJ010000009">
    <property type="protein sequence ID" value="MCZ8537752.1"/>
    <property type="molecule type" value="Genomic_DNA"/>
</dbReference>
<reference evidence="2" key="1">
    <citation type="submission" date="2022-05" db="EMBL/GenBank/DDBJ databases">
        <authorList>
            <person name="Colautti A."/>
            <person name="Iacumin L."/>
        </authorList>
    </citation>
    <scope>NUCLEOTIDE SEQUENCE</scope>
    <source>
        <strain evidence="2">SK 55</strain>
    </source>
</reference>
<keyword evidence="1" id="KW-0812">Transmembrane</keyword>
<keyword evidence="1" id="KW-1133">Transmembrane helix</keyword>
<organism evidence="2 3">
    <name type="scientific">Paenisporosarcina quisquiliarum</name>
    <dbReference type="NCBI Taxonomy" id="365346"/>
    <lineage>
        <taxon>Bacteria</taxon>
        <taxon>Bacillati</taxon>
        <taxon>Bacillota</taxon>
        <taxon>Bacilli</taxon>
        <taxon>Bacillales</taxon>
        <taxon>Caryophanaceae</taxon>
        <taxon>Paenisporosarcina</taxon>
    </lineage>
</organism>
<gene>
    <name evidence="2" type="ORF">M9R32_11210</name>
</gene>
<accession>A0A9X3REN0</accession>
<sequence>MKNLIATLFLLFGCLILTLTYFNTFTEPDGIRWLAGGLITIGLSIFTNELLKISKEQDAQITAEK</sequence>
<dbReference type="AlphaFoldDB" id="A0A9X3REN0"/>
<evidence type="ECO:0000313" key="3">
    <source>
        <dbReference type="Proteomes" id="UP001152173"/>
    </source>
</evidence>
<protein>
    <submittedName>
        <fullName evidence="2">Uncharacterized protein</fullName>
    </submittedName>
</protein>
<name>A0A9X3REN0_9BACL</name>